<name>A0A7X6BJV9_9BACT</name>
<protein>
    <submittedName>
        <fullName evidence="1">Uncharacterized protein</fullName>
    </submittedName>
</protein>
<comment type="caution">
    <text evidence="1">The sequence shown here is derived from an EMBL/GenBank/DDBJ whole genome shotgun (WGS) entry which is preliminary data.</text>
</comment>
<sequence length="38" mass="4509">MGFNLSGGLSYTPVKLWERYDAVENRYKQMVFLVEFGY</sequence>
<dbReference type="Proteomes" id="UP000576368">
    <property type="component" value="Unassembled WGS sequence"/>
</dbReference>
<evidence type="ECO:0000313" key="1">
    <source>
        <dbReference type="EMBL" id="NJC19320.1"/>
    </source>
</evidence>
<gene>
    <name evidence="1" type="ORF">GGR15_002952</name>
</gene>
<accession>A0A7X6BJV9</accession>
<dbReference type="EMBL" id="JAATLI010000010">
    <property type="protein sequence ID" value="NJC19320.1"/>
    <property type="molecule type" value="Genomic_DNA"/>
</dbReference>
<proteinExistence type="predicted"/>
<dbReference type="AlphaFoldDB" id="A0A7X6BJV9"/>
<organism evidence="1 2">
    <name type="scientific">Butyricimonas paravirosa</name>
    <dbReference type="NCBI Taxonomy" id="1472417"/>
    <lineage>
        <taxon>Bacteria</taxon>
        <taxon>Pseudomonadati</taxon>
        <taxon>Bacteroidota</taxon>
        <taxon>Bacteroidia</taxon>
        <taxon>Bacteroidales</taxon>
        <taxon>Odoribacteraceae</taxon>
        <taxon>Butyricimonas</taxon>
    </lineage>
</organism>
<evidence type="ECO:0000313" key="2">
    <source>
        <dbReference type="Proteomes" id="UP000576368"/>
    </source>
</evidence>
<reference evidence="1 2" key="1">
    <citation type="submission" date="2020-03" db="EMBL/GenBank/DDBJ databases">
        <title>Genomic Encyclopedia of Type Strains, Phase IV (KMG-IV): sequencing the most valuable type-strain genomes for metagenomic binning, comparative biology and taxonomic classification.</title>
        <authorList>
            <person name="Goeker M."/>
        </authorList>
    </citation>
    <scope>NUCLEOTIDE SEQUENCE [LARGE SCALE GENOMIC DNA]</scope>
    <source>
        <strain evidence="1 2">DSM 105722</strain>
    </source>
</reference>